<feature type="binding site" evidence="16">
    <location>
        <begin position="117"/>
        <end position="120"/>
    </location>
    <ligand>
        <name>substrate</name>
    </ligand>
</feature>
<evidence type="ECO:0000313" key="17">
    <source>
        <dbReference type="EMBL" id="PWD84454.1"/>
    </source>
</evidence>
<sequence length="287" mass="32180">MTSFISVNRRKIMKLLLVDIGNTTADFRLYDAKDGTLTPLIRPLSQDSVLSDRVAIKDKLDQFQISFDAVIYVSVVPDLNNLIRAIADLYQIPVYSLRHDLPVDWSRFSLKNIHLLGADFVANFYGVEATYQYQNCAVVALGTATTIFVIKGGQFVGTTISPGIQSSLQGLFAQAALLSEMDYALQEGTLGFNTFESISIGTINGHYHMIMGLIAEIKKEYPIEHLIFTGGNLRYYEDAAFREEIIFDETLIFKGLIYLYQQLQKEESESHNLNLPLEASDPSKQAI</sequence>
<organism evidence="17 18">
    <name type="scientific">Ignatzschineria indica</name>
    <dbReference type="NCBI Taxonomy" id="472583"/>
    <lineage>
        <taxon>Bacteria</taxon>
        <taxon>Pseudomonadati</taxon>
        <taxon>Pseudomonadota</taxon>
        <taxon>Gammaproteobacteria</taxon>
        <taxon>Cardiobacteriales</taxon>
        <taxon>Ignatzschineriaceae</taxon>
        <taxon>Ignatzschineria</taxon>
    </lineage>
</organism>
<dbReference type="PANTHER" id="PTHR34265:SF1">
    <property type="entry name" value="TYPE III PANTOTHENATE KINASE"/>
    <property type="match status" value="1"/>
</dbReference>
<evidence type="ECO:0000256" key="14">
    <source>
        <dbReference type="ARBA" id="ARBA00038036"/>
    </source>
</evidence>
<keyword evidence="12 16" id="KW-0630">Potassium</keyword>
<keyword evidence="10 16" id="KW-0418">Kinase</keyword>
<protein>
    <recommendedName>
        <fullName evidence="15 16">Type III pantothenate kinase</fullName>
        <ecNumber evidence="6 16">2.7.1.33</ecNumber>
    </recommendedName>
    <alternativeName>
        <fullName evidence="16">PanK-III</fullName>
    </alternativeName>
    <alternativeName>
        <fullName evidence="16">Pantothenic acid kinase</fullName>
    </alternativeName>
</protein>
<dbReference type="GO" id="GO:0005737">
    <property type="term" value="C:cytoplasm"/>
    <property type="evidence" value="ECO:0007669"/>
    <property type="project" value="UniProtKB-SubCell"/>
</dbReference>
<keyword evidence="9 16" id="KW-0547">Nucleotide-binding</keyword>
<evidence type="ECO:0000256" key="1">
    <source>
        <dbReference type="ARBA" id="ARBA00001206"/>
    </source>
</evidence>
<evidence type="ECO:0000256" key="6">
    <source>
        <dbReference type="ARBA" id="ARBA00012102"/>
    </source>
</evidence>
<comment type="cofactor">
    <cofactor evidence="16">
        <name>NH4(+)</name>
        <dbReference type="ChEBI" id="CHEBI:28938"/>
    </cofactor>
    <cofactor evidence="16">
        <name>K(+)</name>
        <dbReference type="ChEBI" id="CHEBI:29103"/>
    </cofactor>
    <text evidence="16">A monovalent cation. Ammonium or potassium.</text>
</comment>
<evidence type="ECO:0000256" key="4">
    <source>
        <dbReference type="ARBA" id="ARBA00005225"/>
    </source>
</evidence>
<comment type="similarity">
    <text evidence="14 16">Belongs to the type III pantothenate kinase family.</text>
</comment>
<feature type="binding site" evidence="16">
    <location>
        <position position="194"/>
    </location>
    <ligand>
        <name>substrate</name>
    </ligand>
</feature>
<evidence type="ECO:0000256" key="7">
    <source>
        <dbReference type="ARBA" id="ARBA00022490"/>
    </source>
</evidence>
<comment type="catalytic activity">
    <reaction evidence="1 16">
        <text>(R)-pantothenate + ATP = (R)-4'-phosphopantothenate + ADP + H(+)</text>
        <dbReference type="Rhea" id="RHEA:16373"/>
        <dbReference type="ChEBI" id="CHEBI:10986"/>
        <dbReference type="ChEBI" id="CHEBI:15378"/>
        <dbReference type="ChEBI" id="CHEBI:29032"/>
        <dbReference type="ChEBI" id="CHEBI:30616"/>
        <dbReference type="ChEBI" id="CHEBI:456216"/>
        <dbReference type="EC" id="2.7.1.33"/>
    </reaction>
</comment>
<evidence type="ECO:0000256" key="2">
    <source>
        <dbReference type="ARBA" id="ARBA00001958"/>
    </source>
</evidence>
<evidence type="ECO:0000256" key="15">
    <source>
        <dbReference type="ARBA" id="ARBA00040883"/>
    </source>
</evidence>
<dbReference type="SUPFAM" id="SSF53067">
    <property type="entry name" value="Actin-like ATPase domain"/>
    <property type="match status" value="2"/>
</dbReference>
<reference evidence="17 18" key="1">
    <citation type="journal article" date="2018" name="Genome Announc.">
        <title>Ignatzschineria cameli sp. nov., isolated from necrotic foot tissue of dromedaries (Camelus dromedarius) and associated maggots (Wohlfahrtia species) in Dubai.</title>
        <authorList>
            <person name="Tsang C.C."/>
            <person name="Tang J.Y."/>
            <person name="Fong J.Y."/>
            <person name="Kinne J."/>
            <person name="Lee H.H."/>
            <person name="Joseph M."/>
            <person name="Jose S."/>
            <person name="Schuster R.K."/>
            <person name="Tang Y."/>
            <person name="Sivakumar S."/>
            <person name="Chen J.H."/>
            <person name="Teng J.L."/>
            <person name="Lau S.K."/>
            <person name="Wernery U."/>
            <person name="Woo P.C."/>
        </authorList>
    </citation>
    <scope>NUCLEOTIDE SEQUENCE [LARGE SCALE GENOMIC DNA]</scope>
    <source>
        <strain evidence="17 18">KCTC 22643</strain>
    </source>
</reference>
<keyword evidence="11 16" id="KW-0067">ATP-binding</keyword>
<evidence type="ECO:0000256" key="3">
    <source>
        <dbReference type="ARBA" id="ARBA00004496"/>
    </source>
</evidence>
<feature type="binding site" evidence="16">
    <location>
        <position position="143"/>
    </location>
    <ligand>
        <name>ATP</name>
        <dbReference type="ChEBI" id="CHEBI:30616"/>
    </ligand>
</feature>
<keyword evidence="7 16" id="KW-0963">Cytoplasm</keyword>
<comment type="caution">
    <text evidence="17">The sequence shown here is derived from an EMBL/GenBank/DDBJ whole genome shotgun (WGS) entry which is preliminary data.</text>
</comment>
<evidence type="ECO:0000256" key="5">
    <source>
        <dbReference type="ARBA" id="ARBA00011738"/>
    </source>
</evidence>
<evidence type="ECO:0000256" key="10">
    <source>
        <dbReference type="ARBA" id="ARBA00022777"/>
    </source>
</evidence>
<comment type="caution">
    <text evidence="16">Lacks conserved residue(s) required for the propagation of feature annotation.</text>
</comment>
<evidence type="ECO:0000313" key="18">
    <source>
        <dbReference type="Proteomes" id="UP000244948"/>
    </source>
</evidence>
<comment type="pathway">
    <text evidence="4 16">Cofactor biosynthesis; coenzyme A biosynthesis; CoA from (R)-pantothenate: step 1/5.</text>
</comment>
<comment type="function">
    <text evidence="16">Catalyzes the phosphorylation of pantothenate (Pan), the first step in CoA biosynthesis.</text>
</comment>
<dbReference type="AlphaFoldDB" id="A0A2U2AML0"/>
<dbReference type="GO" id="GO:0004594">
    <property type="term" value="F:pantothenate kinase activity"/>
    <property type="evidence" value="ECO:0007669"/>
    <property type="project" value="UniProtKB-UniRule"/>
</dbReference>
<feature type="active site" description="Proton acceptor" evidence="16">
    <location>
        <position position="119"/>
    </location>
</feature>
<comment type="cofactor">
    <cofactor evidence="2">
        <name>K(+)</name>
        <dbReference type="ChEBI" id="CHEBI:29103"/>
    </cofactor>
</comment>
<dbReference type="InterPro" id="IPR004619">
    <property type="entry name" value="Type_III_PanK"/>
</dbReference>
<evidence type="ECO:0000256" key="16">
    <source>
        <dbReference type="HAMAP-Rule" id="MF_01274"/>
    </source>
</evidence>
<keyword evidence="18" id="KW-1185">Reference proteome</keyword>
<comment type="subunit">
    <text evidence="5 16">Homodimer.</text>
</comment>
<dbReference type="Proteomes" id="UP000244948">
    <property type="component" value="Unassembled WGS sequence"/>
</dbReference>
<dbReference type="EMBL" id="QEWR01000002">
    <property type="protein sequence ID" value="PWD84454.1"/>
    <property type="molecule type" value="Genomic_DNA"/>
</dbReference>
<dbReference type="PANTHER" id="PTHR34265">
    <property type="entry name" value="TYPE III PANTOTHENATE KINASE"/>
    <property type="match status" value="1"/>
</dbReference>
<dbReference type="GO" id="GO:0005524">
    <property type="term" value="F:ATP binding"/>
    <property type="evidence" value="ECO:0007669"/>
    <property type="project" value="UniProtKB-UniRule"/>
</dbReference>
<keyword evidence="8 16" id="KW-0808">Transferase</keyword>
<evidence type="ECO:0000256" key="13">
    <source>
        <dbReference type="ARBA" id="ARBA00022993"/>
    </source>
</evidence>
<comment type="subcellular location">
    <subcellularLocation>
        <location evidence="3 16">Cytoplasm</location>
    </subcellularLocation>
</comment>
<gene>
    <name evidence="16" type="primary">coaX</name>
    <name evidence="17" type="ORF">DC082_02620</name>
</gene>
<dbReference type="GO" id="GO:0015937">
    <property type="term" value="P:coenzyme A biosynthetic process"/>
    <property type="evidence" value="ECO:0007669"/>
    <property type="project" value="UniProtKB-UniRule"/>
</dbReference>
<dbReference type="NCBIfam" id="TIGR00671">
    <property type="entry name" value="baf"/>
    <property type="match status" value="1"/>
</dbReference>
<evidence type="ECO:0000256" key="9">
    <source>
        <dbReference type="ARBA" id="ARBA00022741"/>
    </source>
</evidence>
<evidence type="ECO:0000256" key="12">
    <source>
        <dbReference type="ARBA" id="ARBA00022958"/>
    </source>
</evidence>
<dbReference type="HAMAP" id="MF_01274">
    <property type="entry name" value="Pantothen_kinase_3"/>
    <property type="match status" value="1"/>
</dbReference>
<evidence type="ECO:0000256" key="11">
    <source>
        <dbReference type="ARBA" id="ARBA00022840"/>
    </source>
</evidence>
<keyword evidence="13 16" id="KW-0173">Coenzyme A biosynthesis</keyword>
<evidence type="ECO:0000256" key="8">
    <source>
        <dbReference type="ARBA" id="ARBA00022679"/>
    </source>
</evidence>
<name>A0A2U2AML0_9GAMM</name>
<accession>A0A2U2AML0</accession>
<dbReference type="CDD" id="cd24015">
    <property type="entry name" value="ASKHA_NBD_PanK-III"/>
    <property type="match status" value="1"/>
</dbReference>
<dbReference type="Gene3D" id="3.30.420.40">
    <property type="match status" value="2"/>
</dbReference>
<dbReference type="EC" id="2.7.1.33" evidence="6 16"/>
<dbReference type="InterPro" id="IPR043129">
    <property type="entry name" value="ATPase_NBD"/>
</dbReference>
<dbReference type="UniPathway" id="UPA00241">
    <property type="reaction ID" value="UER00352"/>
</dbReference>
<feature type="binding site" evidence="16">
    <location>
        <begin position="19"/>
        <end position="26"/>
    </location>
    <ligand>
        <name>ATP</name>
        <dbReference type="ChEBI" id="CHEBI:30616"/>
    </ligand>
</feature>
<dbReference type="Pfam" id="PF03309">
    <property type="entry name" value="Pan_kinase"/>
    <property type="match status" value="1"/>
</dbReference>
<proteinExistence type="inferred from homology"/>